<reference evidence="1" key="1">
    <citation type="submission" date="2020-05" db="EMBL/GenBank/DDBJ databases">
        <authorList>
            <person name="Chiriac C."/>
            <person name="Salcher M."/>
            <person name="Ghai R."/>
            <person name="Kavagutti S V."/>
        </authorList>
    </citation>
    <scope>NUCLEOTIDE SEQUENCE</scope>
</reference>
<organism evidence="1">
    <name type="scientific">freshwater metagenome</name>
    <dbReference type="NCBI Taxonomy" id="449393"/>
    <lineage>
        <taxon>unclassified sequences</taxon>
        <taxon>metagenomes</taxon>
        <taxon>ecological metagenomes</taxon>
    </lineage>
</organism>
<sequence length="51" mass="5482">MVGDEEVAPEHGLGGSRIVEIVVDRERLGIGRECLEGGRVSSKEFVGRDEG</sequence>
<name>A0A6J7PLL8_9ZZZZ</name>
<accession>A0A6J7PLL8</accession>
<proteinExistence type="predicted"/>
<evidence type="ECO:0000313" key="1">
    <source>
        <dbReference type="EMBL" id="CAB5005891.1"/>
    </source>
</evidence>
<dbReference type="EMBL" id="CAFBPD010000093">
    <property type="protein sequence ID" value="CAB5005891.1"/>
    <property type="molecule type" value="Genomic_DNA"/>
</dbReference>
<dbReference type="AlphaFoldDB" id="A0A6J7PLL8"/>
<gene>
    <name evidence="1" type="ORF">UFOPK4061_00624</name>
</gene>
<protein>
    <submittedName>
        <fullName evidence="1">Unannotated protein</fullName>
    </submittedName>
</protein>